<dbReference type="SUPFAM" id="SSF50475">
    <property type="entry name" value="FMN-binding split barrel"/>
    <property type="match status" value="1"/>
</dbReference>
<evidence type="ECO:0000313" key="1">
    <source>
        <dbReference type="EMBL" id="SHM33296.1"/>
    </source>
</evidence>
<dbReference type="Proteomes" id="UP000184038">
    <property type="component" value="Unassembled WGS sequence"/>
</dbReference>
<dbReference type="EMBL" id="FRCP01000008">
    <property type="protein sequence ID" value="SHM33296.1"/>
    <property type="molecule type" value="Genomic_DNA"/>
</dbReference>
<proteinExistence type="predicted"/>
<dbReference type="RefSeq" id="WP_073285800.1">
    <property type="nucleotide sequence ID" value="NZ_FRCP01000008.1"/>
</dbReference>
<protein>
    <submittedName>
        <fullName evidence="1">Pyridoxamine 5'-phosphate oxidase</fullName>
    </submittedName>
</protein>
<dbReference type="OrthoDB" id="9790003at2"/>
<gene>
    <name evidence="1" type="ORF">SAMN02746066_01647</name>
</gene>
<sequence>MSRYEEGLKLIEVTCGNNKDNMISLATIAMELNADGKPRPYARDVDAYYEDGVFYIVTYAKTTKMQQVEQNPEVAFTVCGGWISGNGIGENLGWVLDPKNAELRTKLREVFAAWYDYANNENDENCCILAIRITKCTVVKDHGADRYYMDFVNKVEMKEGSIL</sequence>
<organism evidence="1 2">
    <name type="scientific">Anaerosporobacter mobilis DSM 15930</name>
    <dbReference type="NCBI Taxonomy" id="1120996"/>
    <lineage>
        <taxon>Bacteria</taxon>
        <taxon>Bacillati</taxon>
        <taxon>Bacillota</taxon>
        <taxon>Clostridia</taxon>
        <taxon>Lachnospirales</taxon>
        <taxon>Lachnospiraceae</taxon>
        <taxon>Anaerosporobacter</taxon>
    </lineage>
</organism>
<evidence type="ECO:0000313" key="2">
    <source>
        <dbReference type="Proteomes" id="UP000184038"/>
    </source>
</evidence>
<dbReference type="AlphaFoldDB" id="A0A1M7HXQ7"/>
<accession>A0A1M7HXQ7</accession>
<dbReference type="InterPro" id="IPR012349">
    <property type="entry name" value="Split_barrel_FMN-bd"/>
</dbReference>
<dbReference type="Gene3D" id="2.30.110.10">
    <property type="entry name" value="Electron Transport, Fmn-binding Protein, Chain A"/>
    <property type="match status" value="1"/>
</dbReference>
<name>A0A1M7HXQ7_9FIRM</name>
<reference evidence="1 2" key="1">
    <citation type="submission" date="2016-11" db="EMBL/GenBank/DDBJ databases">
        <authorList>
            <person name="Jaros S."/>
            <person name="Januszkiewicz K."/>
            <person name="Wedrychowicz H."/>
        </authorList>
    </citation>
    <scope>NUCLEOTIDE SEQUENCE [LARGE SCALE GENOMIC DNA]</scope>
    <source>
        <strain evidence="1 2">DSM 15930</strain>
    </source>
</reference>
<keyword evidence="2" id="KW-1185">Reference proteome</keyword>